<keyword evidence="3" id="KW-1185">Reference proteome</keyword>
<gene>
    <name evidence="2" type="ORF">H696_04907</name>
</gene>
<accession>A0A058Z2V7</accession>
<protein>
    <recommendedName>
        <fullName evidence="4">Sulfotransferase domain-containing protein</fullName>
    </recommendedName>
</protein>
<dbReference type="Pfam" id="PF13469">
    <property type="entry name" value="Sulfotransfer_3"/>
    <property type="match status" value="1"/>
</dbReference>
<keyword evidence="1" id="KW-0472">Membrane</keyword>
<dbReference type="InterPro" id="IPR027417">
    <property type="entry name" value="P-loop_NTPase"/>
</dbReference>
<evidence type="ECO:0000256" key="1">
    <source>
        <dbReference type="SAM" id="Phobius"/>
    </source>
</evidence>
<dbReference type="Gene3D" id="3.40.50.300">
    <property type="entry name" value="P-loop containing nucleotide triphosphate hydrolases"/>
    <property type="match status" value="1"/>
</dbReference>
<dbReference type="Proteomes" id="UP000030693">
    <property type="component" value="Unassembled WGS sequence"/>
</dbReference>
<dbReference type="RefSeq" id="XP_009497046.1">
    <property type="nucleotide sequence ID" value="XM_009498771.1"/>
</dbReference>
<feature type="transmembrane region" description="Helical" evidence="1">
    <location>
        <begin position="90"/>
        <end position="108"/>
    </location>
</feature>
<keyword evidence="1" id="KW-1133">Transmembrane helix</keyword>
<dbReference type="PANTHER" id="PTHR36451:SF1">
    <property type="entry name" value="OMEGA-HYDROXY-BETA-DIHYDROMENAQUINONE-9 SULFOTRANSFERASE STF3"/>
    <property type="match status" value="1"/>
</dbReference>
<dbReference type="GeneID" id="20529632"/>
<feature type="transmembrane region" description="Helical" evidence="1">
    <location>
        <begin position="29"/>
        <end position="46"/>
    </location>
</feature>
<dbReference type="EMBL" id="KB932208">
    <property type="protein sequence ID" value="KCV68614.1"/>
    <property type="molecule type" value="Genomic_DNA"/>
</dbReference>
<dbReference type="PANTHER" id="PTHR36451">
    <property type="entry name" value="PAPS-DEPENDENT SULFOTRANSFERASE STF3"/>
    <property type="match status" value="1"/>
</dbReference>
<organism evidence="2">
    <name type="scientific">Fonticula alba</name>
    <name type="common">Slime mold</name>
    <dbReference type="NCBI Taxonomy" id="691883"/>
    <lineage>
        <taxon>Eukaryota</taxon>
        <taxon>Rotosphaerida</taxon>
        <taxon>Fonticulaceae</taxon>
        <taxon>Fonticula</taxon>
    </lineage>
</organism>
<feature type="transmembrane region" description="Helical" evidence="1">
    <location>
        <begin position="53"/>
        <end position="70"/>
    </location>
</feature>
<dbReference type="SUPFAM" id="SSF52540">
    <property type="entry name" value="P-loop containing nucleoside triphosphate hydrolases"/>
    <property type="match status" value="1"/>
</dbReference>
<evidence type="ECO:0000313" key="3">
    <source>
        <dbReference type="Proteomes" id="UP000030693"/>
    </source>
</evidence>
<evidence type="ECO:0000313" key="2">
    <source>
        <dbReference type="EMBL" id="KCV68614.1"/>
    </source>
</evidence>
<dbReference type="InterPro" id="IPR052736">
    <property type="entry name" value="Stf3_sulfotransferase"/>
</dbReference>
<sequence length="476" mass="56391">MAKQTVYNINGKPGLIDQNDNPLGLYVPAYWYVWPFLTCWLSFWFLSGLWPIYLALMAVYAYACPFGTWARNVDLLFRALRPFEGFSWLVNLNSVAICMSRFLVLWPLETVLWHIDEIFFKDYHNVTIKEPVFLVGQPRSGTTKLESILAEDERLLALTLFEMRFPYLCVQYALDLACELDKRFLGNRVRDFVVRNHLNCYMAHDSPRAKMRRLRFDLSDEDDTIFLFHHSAHFMVLGAFPCPDFARDFYHFDWRPKRDRANMMDFHQRCVKKVLYRRGKPDSVYFSKWVAGWNGQLSYAIKQYPDARYICLVRNPESSLPSWMRLQGLLAQDFAGIDVMAHKELARVVREENAIWFRNQIEFCRNIVKPSNLYLVRSEKFYENIYNNTHSLYQFLRLKVDKDSAFERTLLRHQEAQADHQPTRTDERHITRYQIFTEFPDIVKELFPEEAEERDRLRASVIAEHEASLAAAIKSK</sequence>
<evidence type="ECO:0008006" key="4">
    <source>
        <dbReference type="Google" id="ProtNLM"/>
    </source>
</evidence>
<dbReference type="OrthoDB" id="429813at2759"/>
<proteinExistence type="predicted"/>
<dbReference type="AlphaFoldDB" id="A0A058Z2V7"/>
<name>A0A058Z2V7_FONAL</name>
<keyword evidence="1" id="KW-0812">Transmembrane</keyword>
<reference evidence="2" key="1">
    <citation type="submission" date="2013-04" db="EMBL/GenBank/DDBJ databases">
        <title>The Genome Sequence of Fonticula alba ATCC 38817.</title>
        <authorList>
            <consortium name="The Broad Institute Genomics Platform"/>
            <person name="Russ C."/>
            <person name="Cuomo C."/>
            <person name="Burger G."/>
            <person name="Gray M.W."/>
            <person name="Holland P.W.H."/>
            <person name="King N."/>
            <person name="Lang F.B.F."/>
            <person name="Roger A.J."/>
            <person name="Ruiz-Trillo I."/>
            <person name="Brown M."/>
            <person name="Walker B."/>
            <person name="Young S."/>
            <person name="Zeng Q."/>
            <person name="Gargeya S."/>
            <person name="Fitzgerald M."/>
            <person name="Haas B."/>
            <person name="Abouelleil A."/>
            <person name="Allen A.W."/>
            <person name="Alvarado L."/>
            <person name="Arachchi H.M."/>
            <person name="Berlin A.M."/>
            <person name="Chapman S.B."/>
            <person name="Gainer-Dewar J."/>
            <person name="Goldberg J."/>
            <person name="Griggs A."/>
            <person name="Gujja S."/>
            <person name="Hansen M."/>
            <person name="Howarth C."/>
            <person name="Imamovic A."/>
            <person name="Ireland A."/>
            <person name="Larimer J."/>
            <person name="McCowan C."/>
            <person name="Murphy C."/>
            <person name="Pearson M."/>
            <person name="Poon T.W."/>
            <person name="Priest M."/>
            <person name="Roberts A."/>
            <person name="Saif S."/>
            <person name="Shea T."/>
            <person name="Sisk P."/>
            <person name="Sykes S."/>
            <person name="Wortman J."/>
            <person name="Nusbaum C."/>
            <person name="Birren B."/>
        </authorList>
    </citation>
    <scope>NUCLEOTIDE SEQUENCE [LARGE SCALE GENOMIC DNA]</scope>
    <source>
        <strain evidence="2">ATCC 38817</strain>
    </source>
</reference>